<evidence type="ECO:0000313" key="3">
    <source>
        <dbReference type="EMBL" id="MFC6011313.1"/>
    </source>
</evidence>
<feature type="compositionally biased region" description="Polar residues" evidence="1">
    <location>
        <begin position="621"/>
        <end position="645"/>
    </location>
</feature>
<feature type="compositionally biased region" description="Low complexity" evidence="1">
    <location>
        <begin position="561"/>
        <end position="618"/>
    </location>
</feature>
<reference evidence="4" key="1">
    <citation type="journal article" date="2019" name="Int. J. Syst. Evol. Microbiol.">
        <title>The Global Catalogue of Microorganisms (GCM) 10K type strain sequencing project: providing services to taxonomists for standard genome sequencing and annotation.</title>
        <authorList>
            <consortium name="The Broad Institute Genomics Platform"/>
            <consortium name="The Broad Institute Genome Sequencing Center for Infectious Disease"/>
            <person name="Wu L."/>
            <person name="Ma J."/>
        </authorList>
    </citation>
    <scope>NUCLEOTIDE SEQUENCE [LARGE SCALE GENOMIC DNA]</scope>
    <source>
        <strain evidence="4">CCUG 36956</strain>
    </source>
</reference>
<feature type="compositionally biased region" description="Pro residues" evidence="1">
    <location>
        <begin position="724"/>
        <end position="744"/>
    </location>
</feature>
<feature type="compositionally biased region" description="Polar residues" evidence="1">
    <location>
        <begin position="1012"/>
        <end position="1043"/>
    </location>
</feature>
<feature type="region of interest" description="Disordered" evidence="1">
    <location>
        <begin position="303"/>
        <end position="894"/>
    </location>
</feature>
<feature type="compositionally biased region" description="Gly residues" evidence="1">
    <location>
        <begin position="409"/>
        <end position="427"/>
    </location>
</feature>
<dbReference type="InterPro" id="IPR057746">
    <property type="entry name" value="CpnT-like_N"/>
</dbReference>
<dbReference type="Proteomes" id="UP001596223">
    <property type="component" value="Unassembled WGS sequence"/>
</dbReference>
<evidence type="ECO:0000256" key="1">
    <source>
        <dbReference type="SAM" id="MobiDB-lite"/>
    </source>
</evidence>
<feature type="compositionally biased region" description="Low complexity" evidence="1">
    <location>
        <begin position="646"/>
        <end position="680"/>
    </location>
</feature>
<feature type="compositionally biased region" description="Low complexity" evidence="1">
    <location>
        <begin position="464"/>
        <end position="553"/>
    </location>
</feature>
<accession>A0ABW1JRQ6</accession>
<comment type="caution">
    <text evidence="3">The sequence shown here is derived from an EMBL/GenBank/DDBJ whole genome shotgun (WGS) entry which is preliminary data.</text>
</comment>
<feature type="region of interest" description="Disordered" evidence="1">
    <location>
        <begin position="985"/>
        <end position="1048"/>
    </location>
</feature>
<feature type="compositionally biased region" description="Low complexity" evidence="1">
    <location>
        <begin position="705"/>
        <end position="723"/>
    </location>
</feature>
<gene>
    <name evidence="3" type="ORF">ACFP3H_09650</name>
</gene>
<feature type="region of interest" description="Disordered" evidence="1">
    <location>
        <begin position="1166"/>
        <end position="1215"/>
    </location>
</feature>
<proteinExistence type="predicted"/>
<organism evidence="3 4">
    <name type="scientific">Nocardia lasii</name>
    <dbReference type="NCBI Taxonomy" id="1616107"/>
    <lineage>
        <taxon>Bacteria</taxon>
        <taxon>Bacillati</taxon>
        <taxon>Actinomycetota</taxon>
        <taxon>Actinomycetes</taxon>
        <taxon>Mycobacteriales</taxon>
        <taxon>Nocardiaceae</taxon>
        <taxon>Nocardia</taxon>
    </lineage>
</organism>
<protein>
    <recommendedName>
        <fullName evidence="2">Outer membrane channel protein CpnT-like N-terminal domain-containing protein</fullName>
    </recommendedName>
</protein>
<dbReference type="EMBL" id="JBHSQN010000004">
    <property type="protein sequence ID" value="MFC6011313.1"/>
    <property type="molecule type" value="Genomic_DNA"/>
</dbReference>
<feature type="compositionally biased region" description="Polar residues" evidence="1">
    <location>
        <begin position="872"/>
        <end position="882"/>
    </location>
</feature>
<dbReference type="PRINTS" id="PR01217">
    <property type="entry name" value="PRICHEXTENSN"/>
</dbReference>
<keyword evidence="4" id="KW-1185">Reference proteome</keyword>
<feature type="compositionally biased region" description="Polar residues" evidence="1">
    <location>
        <begin position="1432"/>
        <end position="1444"/>
    </location>
</feature>
<feature type="compositionally biased region" description="Low complexity" evidence="1">
    <location>
        <begin position="745"/>
        <end position="788"/>
    </location>
</feature>
<feature type="compositionally biased region" description="Low complexity" evidence="1">
    <location>
        <begin position="826"/>
        <end position="860"/>
    </location>
</feature>
<name>A0ABW1JRQ6_9NOCA</name>
<feature type="compositionally biased region" description="Polar residues" evidence="1">
    <location>
        <begin position="1166"/>
        <end position="1175"/>
    </location>
</feature>
<evidence type="ECO:0000259" key="2">
    <source>
        <dbReference type="Pfam" id="PF25547"/>
    </source>
</evidence>
<feature type="compositionally biased region" description="Low complexity" evidence="1">
    <location>
        <begin position="345"/>
        <end position="363"/>
    </location>
</feature>
<sequence>MGIEIPDSLQWVAKYILGAGDWPDGDETAMRRLADAWTSTANTLDTVDEDAARTLTATLSALSEGETHDAIAAYRDKLLAGDEAAFTAIRKWCEKQAELLEDGANDIEHTKLVIIGTMIVAAVEIGIALATAWTGVGAAAGVAARIAAQVAVKIAMKQLLTRMIARGIAKAAARAALRGAAFEALEEGGIDALARTIQVAKGDRTMDDFGWSDLGLATFGGAVGGAVGGSLGDKLGGVGDNITSGLGKLGAKSVAGAATELGADLSAQVATAGVASALMGQEFQLDIGVDTFTSAGAGGVQSGLESAAHGGGDNSGNSAAPNVPEVGDLGSDSPGSSANDGDGPGTSPASTGTPESGSPGGVTQPAGSPGGSTQPAGSGSPGGDGSPSTGSPAGTPGDGSNGASPSSGAPGGDSTGSGSPGDSGGGDTSPSASSPGDASPSPSSPNGSGAPADTSGGANPSTGSPDAAGNSNPAPAGPSTPTDSTPATPNDGGATNPGSPNNGTPTPSTPGDSSPSPANPSAPTDNGSTNPTSGTPSTDSPATQPTPGNTDTPTPAPTPSSNPSSLDLPPADSPTTTQPPITSPDQSGVPSATPTTASPTNGDQSPSPTNPTTGTPPSALGSPSTGAPVSAQSPADTTRQPQQGDPATNAAATTTAAPPGTAPLTTAPTNGTPTPATATAPSPPMTPLGAPINPASPQHSPANTPQPSTSVTPTTPAPGSRPNSPQPSTPSSPPSSTPTTPTTPPNTTRPGSPNTTNPNPGIAATNGTTATNGTPNGNGTPNALGTAGPDTNSAANAPGARVTNGTPTTTDPSGAQPNSPHPSTDPTPSTTPADTTASTTTTSAPRTDISPQALEAARQARQARESLRPLTPANNQALQVNPPTGRPYRSAEYPNAFNQPVRVVRLDVAVTGSPTTPPTTLDTVADNVQTATDLAFNQGNRFPLGDWLLVDTVPTTNPRTADLTIDADTTPTLTDLANSVRTHLGLSPRANPTLTPDDLNRIGSDISRADLTRSTTPSWADQHPSPNTNPDSTVTPTTDTNPEPTVDLDAIHNNHAEQTPAGISHHRGDPTMGDLPHRVPADPHRFTADTHITPDGHAVIGGQTLTPEQYGDLLRRSNWDGVTPIRLIGCDASTNGFADRLAQHLGVVVLAPTQAAWTDTNGNVFSASTVTNPDGTRTPRIPPDGQWQTHHPNGTNSINDTNPHAPGSRPGNLNAESAVSRAVRPGDRVNPTHNDIDWQAPPFDQTVNRVVQDGEPFYSIHRDPADNPTLEPRTRYEITDSTGRRTTVYTDGSNPPRITHIDTRVDNTRTGYPGNPVANPDASCPLPNVDYRVDTGDPEPFTFHTDASGHPQFELDTFGRPTGQDFEAGGENYRSIQDWNASSQPFSLRTDLEPNCRYEVFDENGDWHGDFYTGPADPETGQASFTHIETWTNNNPELGNASTMRRNDQRGPGDSLADGLPHTNTRYRVGDRVFHTDDVANGSTSFTPDYSPGGHPPRAGSVQARVGNAGEIDYPGQDFRGGHTHDHVAGSINEALGLITQLWRENNILLPTTDPLSRHNDSWRRSEMDRHNLHRAGHTLERVRVIPSNSSVGVTPDYVYWVVQETNPNSNRIVLHFRSHRNY</sequence>
<feature type="domain" description="Outer membrane channel protein CpnT-like N-terminal" evidence="2">
    <location>
        <begin position="9"/>
        <end position="152"/>
    </location>
</feature>
<dbReference type="RefSeq" id="WP_378602735.1">
    <property type="nucleotide sequence ID" value="NZ_JBHSQN010000004.1"/>
</dbReference>
<feature type="compositionally biased region" description="Low complexity" evidence="1">
    <location>
        <begin position="386"/>
        <end position="395"/>
    </location>
</feature>
<feature type="region of interest" description="Disordered" evidence="1">
    <location>
        <begin position="1285"/>
        <end position="1308"/>
    </location>
</feature>
<feature type="compositionally biased region" description="Polar residues" evidence="1">
    <location>
        <begin position="803"/>
        <end position="818"/>
    </location>
</feature>
<dbReference type="Pfam" id="PF25547">
    <property type="entry name" value="WXG100_2"/>
    <property type="match status" value="1"/>
</dbReference>
<feature type="region of interest" description="Disordered" evidence="1">
    <location>
        <begin position="1432"/>
        <end position="1463"/>
    </location>
</feature>
<evidence type="ECO:0000313" key="4">
    <source>
        <dbReference type="Proteomes" id="UP001596223"/>
    </source>
</evidence>
<feature type="compositionally biased region" description="Polar residues" evidence="1">
    <location>
        <begin position="1186"/>
        <end position="1202"/>
    </location>
</feature>
<feature type="compositionally biased region" description="Low complexity" evidence="1">
    <location>
        <begin position="428"/>
        <end position="453"/>
    </location>
</feature>